<dbReference type="Proteomes" id="UP000055024">
    <property type="component" value="Unassembled WGS sequence"/>
</dbReference>
<keyword evidence="2" id="KW-1185">Reference proteome</keyword>
<organism evidence="1 2">
    <name type="scientific">Trichinella zimbabwensis</name>
    <dbReference type="NCBI Taxonomy" id="268475"/>
    <lineage>
        <taxon>Eukaryota</taxon>
        <taxon>Metazoa</taxon>
        <taxon>Ecdysozoa</taxon>
        <taxon>Nematoda</taxon>
        <taxon>Enoplea</taxon>
        <taxon>Dorylaimia</taxon>
        <taxon>Trichinellida</taxon>
        <taxon>Trichinellidae</taxon>
        <taxon>Trichinella</taxon>
    </lineage>
</organism>
<dbReference type="AlphaFoldDB" id="A0A0V1GIY4"/>
<sequence>MKLILIGLLVRTSRFIQGKHLLFSIFAYHSLTLNQPSRSAEWLASARSSVLSV</sequence>
<protein>
    <submittedName>
        <fullName evidence="1">Uncharacterized protein</fullName>
    </submittedName>
</protein>
<dbReference type="EMBL" id="JYDP01001510">
    <property type="protein sequence ID" value="KRY98223.1"/>
    <property type="molecule type" value="Genomic_DNA"/>
</dbReference>
<accession>A0A0V1GIY4</accession>
<reference evidence="1 2" key="1">
    <citation type="submission" date="2015-01" db="EMBL/GenBank/DDBJ databases">
        <title>Evolution of Trichinella species and genotypes.</title>
        <authorList>
            <person name="Korhonen P.K."/>
            <person name="Edoardo P."/>
            <person name="Giuseppe L.R."/>
            <person name="Gasser R.B."/>
        </authorList>
    </citation>
    <scope>NUCLEOTIDE SEQUENCE [LARGE SCALE GENOMIC DNA]</scope>
    <source>
        <strain evidence="1">ISS1029</strain>
    </source>
</reference>
<evidence type="ECO:0000313" key="1">
    <source>
        <dbReference type="EMBL" id="KRY98223.1"/>
    </source>
</evidence>
<proteinExistence type="predicted"/>
<gene>
    <name evidence="1" type="ORF">T11_14109</name>
</gene>
<comment type="caution">
    <text evidence="1">The sequence shown here is derived from an EMBL/GenBank/DDBJ whole genome shotgun (WGS) entry which is preliminary data.</text>
</comment>
<name>A0A0V1GIY4_9BILA</name>
<evidence type="ECO:0000313" key="2">
    <source>
        <dbReference type="Proteomes" id="UP000055024"/>
    </source>
</evidence>
<dbReference type="OrthoDB" id="10459434at2759"/>